<feature type="domain" description="Asparaginase/glutaminase C-terminal" evidence="10">
    <location>
        <begin position="231"/>
        <end position="343"/>
    </location>
</feature>
<dbReference type="InterPro" id="IPR027475">
    <property type="entry name" value="Asparaginase/glutaminase_AS2"/>
</dbReference>
<evidence type="ECO:0000256" key="5">
    <source>
        <dbReference type="PIRSR" id="PIRSR001220-1"/>
    </source>
</evidence>
<dbReference type="InterPro" id="IPR027473">
    <property type="entry name" value="L-asparaginase_C"/>
</dbReference>
<dbReference type="PANTHER" id="PTHR11707">
    <property type="entry name" value="L-ASPARAGINASE"/>
    <property type="match status" value="1"/>
</dbReference>
<evidence type="ECO:0000259" key="10">
    <source>
        <dbReference type="Pfam" id="PF17763"/>
    </source>
</evidence>
<evidence type="ECO:0000256" key="2">
    <source>
        <dbReference type="ARBA" id="ARBA00012920"/>
    </source>
</evidence>
<reference evidence="11 12" key="1">
    <citation type="submission" date="2013-01" db="EMBL/GenBank/DDBJ databases">
        <authorList>
            <person name="Inman J."/>
            <person name="Zafar N."/>
            <person name="Lorenzi H."/>
            <person name="Caler E."/>
        </authorList>
    </citation>
    <scope>NUCLEOTIDE SEQUENCE [LARGE SCALE GENOMIC DNA]</scope>
    <source>
        <strain evidence="11 12">HM-3:IMSS</strain>
    </source>
</reference>
<feature type="non-terminal residue" evidence="11">
    <location>
        <position position="1"/>
    </location>
</feature>
<dbReference type="InterPro" id="IPR027474">
    <property type="entry name" value="L-asparaginase_N"/>
</dbReference>
<dbReference type="InterPro" id="IPR006033">
    <property type="entry name" value="AsnA_fam"/>
</dbReference>
<dbReference type="InterPro" id="IPR037152">
    <property type="entry name" value="L-asparaginase_N_sf"/>
</dbReference>
<name>M7XBS4_ENTHI</name>
<evidence type="ECO:0000256" key="6">
    <source>
        <dbReference type="PIRSR" id="PIRSR001220-2"/>
    </source>
</evidence>
<dbReference type="Gene3D" id="3.40.50.40">
    <property type="match status" value="1"/>
</dbReference>
<feature type="binding site" evidence="6">
    <location>
        <position position="79"/>
    </location>
    <ligand>
        <name>substrate</name>
    </ligand>
</feature>
<gene>
    <name evidence="11" type="ORF">KM1_233000</name>
</gene>
<evidence type="ECO:0000256" key="4">
    <source>
        <dbReference type="ARBA" id="ARBA00049366"/>
    </source>
</evidence>
<accession>M7XBS4</accession>
<dbReference type="PIRSF" id="PIRSF500176">
    <property type="entry name" value="L_ASNase"/>
    <property type="match status" value="1"/>
</dbReference>
<feature type="active site" description="O-isoaspartyl threonine intermediate" evidence="5">
    <location>
        <position position="33"/>
    </location>
</feature>
<dbReference type="AlphaFoldDB" id="M7XBS4"/>
<dbReference type="InterPro" id="IPR006034">
    <property type="entry name" value="Asparaginase/glutaminase-like"/>
</dbReference>
<keyword evidence="3" id="KW-0378">Hydrolase</keyword>
<dbReference type="OrthoDB" id="427002at2759"/>
<evidence type="ECO:0000259" key="9">
    <source>
        <dbReference type="Pfam" id="PF00710"/>
    </source>
</evidence>
<dbReference type="EC" id="3.5.1.1" evidence="2"/>
<dbReference type="FunFam" id="3.40.50.1170:FF:000001">
    <property type="entry name" value="L-asparaginase 2"/>
    <property type="match status" value="1"/>
</dbReference>
<feature type="binding site" evidence="6">
    <location>
        <begin position="110"/>
        <end position="111"/>
    </location>
    <ligand>
        <name>substrate</name>
    </ligand>
</feature>
<dbReference type="PRINTS" id="PR00139">
    <property type="entry name" value="ASNGLNASE"/>
</dbReference>
<feature type="active site" evidence="7">
    <location>
        <position position="110"/>
    </location>
</feature>
<dbReference type="PROSITE" id="PS00917">
    <property type="entry name" value="ASN_GLN_ASE_2"/>
    <property type="match status" value="1"/>
</dbReference>
<dbReference type="SFLD" id="SFLDS00057">
    <property type="entry name" value="Glutaminase/Asparaginase"/>
    <property type="match status" value="1"/>
</dbReference>
<dbReference type="GO" id="GO:0004067">
    <property type="term" value="F:asparaginase activity"/>
    <property type="evidence" value="ECO:0007669"/>
    <property type="project" value="UniProtKB-UniRule"/>
</dbReference>
<dbReference type="VEuPathDB" id="AmoebaDB:KM1_233000"/>
<dbReference type="InterPro" id="IPR036152">
    <property type="entry name" value="Asp/glu_Ase-like_sf"/>
</dbReference>
<dbReference type="PROSITE" id="PS51732">
    <property type="entry name" value="ASN_GLN_ASE_3"/>
    <property type="match status" value="1"/>
</dbReference>
<dbReference type="InterPro" id="IPR041725">
    <property type="entry name" value="L-asparaginase_I"/>
</dbReference>
<protein>
    <recommendedName>
        <fullName evidence="2">asparaginase</fullName>
        <ecNumber evidence="2">3.5.1.1</ecNumber>
    </recommendedName>
</protein>
<comment type="catalytic activity">
    <reaction evidence="4">
        <text>L-asparagine + H2O = L-aspartate + NH4(+)</text>
        <dbReference type="Rhea" id="RHEA:21016"/>
        <dbReference type="ChEBI" id="CHEBI:15377"/>
        <dbReference type="ChEBI" id="CHEBI:28938"/>
        <dbReference type="ChEBI" id="CHEBI:29991"/>
        <dbReference type="ChEBI" id="CHEBI:58048"/>
        <dbReference type="EC" id="3.5.1.1"/>
    </reaction>
</comment>
<dbReference type="GO" id="GO:0009066">
    <property type="term" value="P:aspartate family amino acid metabolic process"/>
    <property type="evidence" value="ECO:0007669"/>
    <property type="project" value="UniProtKB-ARBA"/>
</dbReference>
<evidence type="ECO:0000256" key="7">
    <source>
        <dbReference type="PROSITE-ProRule" id="PRU10100"/>
    </source>
</evidence>
<evidence type="ECO:0000256" key="1">
    <source>
        <dbReference type="ARBA" id="ARBA00010518"/>
    </source>
</evidence>
<dbReference type="Gene3D" id="3.40.50.1170">
    <property type="entry name" value="L-asparaginase, N-terminal domain"/>
    <property type="match status" value="1"/>
</dbReference>
<dbReference type="Proteomes" id="UP000030780">
    <property type="component" value="Unassembled WGS sequence"/>
</dbReference>
<sequence>LDEMIFLYILLLFSIVQATHNPKHVLIVYSGGTIGMKQGKQGWEPQPGYLQSLMREMPQFQSETLPYYDIIELNPLLDSSAMTPKDWVRMAVVINENYNDYDGFVVLHGTDTLAYTSSILSFMFENLNKTIVVTGAQTPLCQPYSDATNNLLSALTTAGDIPIPEVVVTFGGHLYRGNRVQKLKANSYEGFDSANYPALAMFGAEILVDWPHVNPYANEPMRFIPTVTDGVIIIYLHPGITSTFIEAVLNNNVRGVILAAFGAGNGPDKENFLKPMREAIQRGVVIVDVTQCHMGRVDLDDYSAAYGYKSIGVVSGGDMTIEAAFSKLTWLLAQGITPDEVRNNIKSNLRGELTIL</sequence>
<dbReference type="InterPro" id="IPR040919">
    <property type="entry name" value="Asparaginase_C"/>
</dbReference>
<evidence type="ECO:0000313" key="11">
    <source>
        <dbReference type="EMBL" id="EMS17618.1"/>
    </source>
</evidence>
<dbReference type="SUPFAM" id="SSF53774">
    <property type="entry name" value="Glutaminase/Asparaginase"/>
    <property type="match status" value="1"/>
</dbReference>
<feature type="signal peptide" evidence="8">
    <location>
        <begin position="1"/>
        <end position="18"/>
    </location>
</feature>
<dbReference type="PANTHER" id="PTHR11707:SF28">
    <property type="entry name" value="60 KDA LYSOPHOSPHOLIPASE"/>
    <property type="match status" value="1"/>
</dbReference>
<dbReference type="Pfam" id="PF17763">
    <property type="entry name" value="Asparaginase_C"/>
    <property type="match status" value="1"/>
</dbReference>
<evidence type="ECO:0000313" key="12">
    <source>
        <dbReference type="Proteomes" id="UP000030780"/>
    </source>
</evidence>
<comment type="similarity">
    <text evidence="1">Belongs to the asparaginase 1 family.</text>
</comment>
<dbReference type="CDD" id="cd08963">
    <property type="entry name" value="L-asparaginase_I"/>
    <property type="match status" value="1"/>
</dbReference>
<dbReference type="Pfam" id="PF00710">
    <property type="entry name" value="Asparaginase"/>
    <property type="match status" value="1"/>
</dbReference>
<dbReference type="EMBL" id="KB637141">
    <property type="protein sequence ID" value="EMS17618.1"/>
    <property type="molecule type" value="Genomic_DNA"/>
</dbReference>
<feature type="domain" description="L-asparaginase N-terminal" evidence="9">
    <location>
        <begin position="24"/>
        <end position="211"/>
    </location>
</feature>
<evidence type="ECO:0000256" key="3">
    <source>
        <dbReference type="ARBA" id="ARBA00022801"/>
    </source>
</evidence>
<dbReference type="PIRSF" id="PIRSF001220">
    <property type="entry name" value="L-ASNase_gatD"/>
    <property type="match status" value="1"/>
</dbReference>
<proteinExistence type="inferred from homology"/>
<evidence type="ECO:0000256" key="8">
    <source>
        <dbReference type="SAM" id="SignalP"/>
    </source>
</evidence>
<dbReference type="NCBIfam" id="TIGR00519">
    <property type="entry name" value="asnASE_I"/>
    <property type="match status" value="1"/>
</dbReference>
<dbReference type="FunFam" id="3.40.50.40:FF:000001">
    <property type="entry name" value="L-asparaginase 1"/>
    <property type="match status" value="1"/>
</dbReference>
<feature type="chain" id="PRO_5004087757" description="asparaginase" evidence="8">
    <location>
        <begin position="19"/>
        <end position="356"/>
    </location>
</feature>
<organism evidence="11 12">
    <name type="scientific">Entamoeba histolytica HM-3:IMSS</name>
    <dbReference type="NCBI Taxonomy" id="885315"/>
    <lineage>
        <taxon>Eukaryota</taxon>
        <taxon>Amoebozoa</taxon>
        <taxon>Evosea</taxon>
        <taxon>Archamoebae</taxon>
        <taxon>Mastigamoebida</taxon>
        <taxon>Entamoebidae</taxon>
        <taxon>Entamoeba</taxon>
    </lineage>
</organism>
<keyword evidence="8" id="KW-0732">Signal</keyword>
<dbReference type="SMART" id="SM00870">
    <property type="entry name" value="Asparaginase"/>
    <property type="match status" value="1"/>
</dbReference>